<proteinExistence type="predicted"/>
<dbReference type="EMBL" id="JADOES010000058">
    <property type="protein sequence ID" value="MBT9317761.1"/>
    <property type="molecule type" value="Genomic_DNA"/>
</dbReference>
<gene>
    <name evidence="1" type="ORF">IXB50_20270</name>
</gene>
<comment type="caution">
    <text evidence="1">The sequence shown here is derived from an EMBL/GenBank/DDBJ whole genome shotgun (WGS) entry which is preliminary data.</text>
</comment>
<dbReference type="Proteomes" id="UP000717364">
    <property type="component" value="Unassembled WGS sequence"/>
</dbReference>
<dbReference type="AlphaFoldDB" id="A0A947DIN8"/>
<name>A0A947DIN8_9CYAN</name>
<keyword evidence="2" id="KW-1185">Reference proteome</keyword>
<evidence type="ECO:0000313" key="2">
    <source>
        <dbReference type="Proteomes" id="UP000717364"/>
    </source>
</evidence>
<reference evidence="1" key="1">
    <citation type="submission" date="2020-11" db="EMBL/GenBank/DDBJ databases">
        <authorList>
            <person name="Konstantinou D."/>
            <person name="Gkelis S."/>
            <person name="Popin R."/>
            <person name="Fewer D."/>
            <person name="Sivonen K."/>
        </authorList>
    </citation>
    <scope>NUCLEOTIDE SEQUENCE</scope>
    <source>
        <strain evidence="1">TAU-MAC 1115</strain>
    </source>
</reference>
<sequence length="360" mass="41687">MLMGLFSRLLNFQTGSIPLEDFFTEIVAFWFESNPNFLHAWLQHVHALDEKDIYSHVDTQKSFPALEHHTKDSRPDMVIELVGDTCQDIVFLESKIGSSEGGNQLQRYAEILANLSGYRHKTLIYITRDFEPKDKSVIFQDVSQHQIKFKQLRWYQFYQFLSLYKETTLTREICSFMEENEMGHSSQFSDTDIQALANFPQALKLMDVTMRGKVTQRFEEVTGQKQTRNNALKQLLDYGNYNIVAGMPTGKWFCCLGFLLQSTHIAAPLTVALWLGAEPKSAHKFEIVAMMQAVCSQRGWRGTELTTSLQAKPRIFREQSLQTFLSEEDQISAIQDFFMKALAELQEIQKQYKHLPWSAY</sequence>
<reference evidence="1" key="2">
    <citation type="journal article" date="2021" name="Mar. Drugs">
        <title>Genome Reduction and Secondary Metabolism of the Marine Sponge-Associated Cyanobacterium Leptothoe.</title>
        <authorList>
            <person name="Konstantinou D."/>
            <person name="Popin R.V."/>
            <person name="Fewer D.P."/>
            <person name="Sivonen K."/>
            <person name="Gkelis S."/>
        </authorList>
    </citation>
    <scope>NUCLEOTIDE SEQUENCE</scope>
    <source>
        <strain evidence="1">TAU-MAC 1115</strain>
    </source>
</reference>
<organism evidence="1 2">
    <name type="scientific">Leptothoe spongobia TAU-MAC 1115</name>
    <dbReference type="NCBI Taxonomy" id="1967444"/>
    <lineage>
        <taxon>Bacteria</taxon>
        <taxon>Bacillati</taxon>
        <taxon>Cyanobacteriota</taxon>
        <taxon>Cyanophyceae</taxon>
        <taxon>Nodosilineales</taxon>
        <taxon>Cymatolegaceae</taxon>
        <taxon>Leptothoe</taxon>
        <taxon>Leptothoe spongobia</taxon>
    </lineage>
</organism>
<evidence type="ECO:0000313" key="1">
    <source>
        <dbReference type="EMBL" id="MBT9317761.1"/>
    </source>
</evidence>
<accession>A0A947DIN8</accession>
<protein>
    <submittedName>
        <fullName evidence="1">PD-(D/E)XK nuclease family protein</fullName>
    </submittedName>
</protein>